<dbReference type="SUPFAM" id="SSF55073">
    <property type="entry name" value="Nucleotide cyclase"/>
    <property type="match status" value="1"/>
</dbReference>
<accession>A0ABS4DMW8</accession>
<dbReference type="InterPro" id="IPR011990">
    <property type="entry name" value="TPR-like_helical_dom_sf"/>
</dbReference>
<dbReference type="Proteomes" id="UP000823790">
    <property type="component" value="Unassembled WGS sequence"/>
</dbReference>
<dbReference type="SUPFAM" id="SSF48452">
    <property type="entry name" value="TPR-like"/>
    <property type="match status" value="1"/>
</dbReference>
<keyword evidence="2" id="KW-0812">Transmembrane</keyword>
<dbReference type="PANTHER" id="PTHR46663">
    <property type="entry name" value="DIGUANYLATE CYCLASE DGCT-RELATED"/>
    <property type="match status" value="1"/>
</dbReference>
<dbReference type="RefSeq" id="WP_209619116.1">
    <property type="nucleotide sequence ID" value="NZ_JAGJRS010000018.1"/>
</dbReference>
<reference evidence="5 6" key="1">
    <citation type="submission" date="2021-04" db="EMBL/GenBank/DDBJ databases">
        <authorList>
            <person name="Huq M.A."/>
        </authorList>
    </citation>
    <scope>NUCLEOTIDE SEQUENCE [LARGE SCALE GENOMIC DNA]</scope>
    <source>
        <strain evidence="5 6">MAH-13</strain>
    </source>
</reference>
<dbReference type="InterPro" id="IPR052163">
    <property type="entry name" value="DGC-Regulatory_Protein"/>
</dbReference>
<feature type="coiled-coil region" evidence="1">
    <location>
        <begin position="361"/>
        <end position="416"/>
    </location>
</feature>
<dbReference type="InterPro" id="IPR043128">
    <property type="entry name" value="Rev_trsase/Diguanyl_cyclase"/>
</dbReference>
<dbReference type="PROSITE" id="PS50887">
    <property type="entry name" value="GGDEF"/>
    <property type="match status" value="1"/>
</dbReference>
<dbReference type="Gene3D" id="1.25.40.10">
    <property type="entry name" value="Tetratricopeptide repeat domain"/>
    <property type="match status" value="2"/>
</dbReference>
<keyword evidence="3" id="KW-0732">Signal</keyword>
<comment type="caution">
    <text evidence="5">The sequence shown here is derived from an EMBL/GenBank/DDBJ whole genome shotgun (WGS) entry which is preliminary data.</text>
</comment>
<feature type="transmembrane region" description="Helical" evidence="2">
    <location>
        <begin position="426"/>
        <end position="445"/>
    </location>
</feature>
<sequence length="676" mass="73026">MKAFFLSGLFLLLPALAIAGERVDDVLRDQRLHGYRSAAAAIERLGKADDVPGADAPLEQRWRYHSALLDLAMAGGGAASLEASMKALEAMATHEACMRCRFDLLLAKANLTVRASTPAAGRVYLDQAAALLPQLDGDPSAPAALLSAQAWNAGVDGRFNLAIETRLKAYDLAAERHDEAEQIRQLAAMTPLNADMGDPRRAVEVGEEAYGRANAVNYHAIMGTIALDLGHAYSLLDDRPHQRVALERALALSEHDPAQMAIRILALNNLSDYYLSQSGQNQRVLDYARRADALARDAGSEIDRAAPLANIGIALSRQGRFDASVATLHQAIDISERHGNTTYVIGITQELVKVLESAGRYREALAQLQKADALEADLTRQQREKVVLDLQEKYAAERKSQQIAQLSAQNQLKQAQLAAESWRNRLWVALAAMLALGSVLLMHSIRRARQANRRLARQSSVDPLTGAFNRRHAQGLLDHLQQPARRRATDPEPGAGTGLLILDLDFFKHINDSWGHAAGDAVLVAVAQRLRGLLRHGDAIVRWGGEEFVLILRDTPASALPALARHVLHAIGDAPVEFADQRVPVTASIGAVNFPARPGQGWEDALALADLALYQAKAGGRNQAFCLTRVSTGADSARLSRDLAQARAAGEVDLEVVPGPVRTLAALSEARVALSA</sequence>
<feature type="domain" description="GGDEF" evidence="4">
    <location>
        <begin position="495"/>
        <end position="629"/>
    </location>
</feature>
<feature type="signal peptide" evidence="3">
    <location>
        <begin position="1"/>
        <end position="19"/>
    </location>
</feature>
<dbReference type="Gene3D" id="3.30.70.270">
    <property type="match status" value="1"/>
</dbReference>
<dbReference type="SMART" id="SM00267">
    <property type="entry name" value="GGDEF"/>
    <property type="match status" value="1"/>
</dbReference>
<keyword evidence="2" id="KW-0472">Membrane</keyword>
<keyword evidence="1" id="KW-0175">Coiled coil</keyword>
<dbReference type="NCBIfam" id="TIGR00254">
    <property type="entry name" value="GGDEF"/>
    <property type="match status" value="1"/>
</dbReference>
<keyword evidence="6" id="KW-1185">Reference proteome</keyword>
<dbReference type="Pfam" id="PF00990">
    <property type="entry name" value="GGDEF"/>
    <property type="match status" value="1"/>
</dbReference>
<dbReference type="InterPro" id="IPR029787">
    <property type="entry name" value="Nucleotide_cyclase"/>
</dbReference>
<organism evidence="5 6">
    <name type="scientific">Frateuria flava</name>
    <dbReference type="NCBI Taxonomy" id="2821489"/>
    <lineage>
        <taxon>Bacteria</taxon>
        <taxon>Pseudomonadati</taxon>
        <taxon>Pseudomonadota</taxon>
        <taxon>Gammaproteobacteria</taxon>
        <taxon>Lysobacterales</taxon>
        <taxon>Rhodanobacteraceae</taxon>
        <taxon>Frateuria</taxon>
    </lineage>
</organism>
<feature type="chain" id="PRO_5046897617" evidence="3">
    <location>
        <begin position="20"/>
        <end position="676"/>
    </location>
</feature>
<proteinExistence type="predicted"/>
<evidence type="ECO:0000256" key="3">
    <source>
        <dbReference type="SAM" id="SignalP"/>
    </source>
</evidence>
<gene>
    <name evidence="5" type="ORF">J7I44_08790</name>
</gene>
<dbReference type="CDD" id="cd01949">
    <property type="entry name" value="GGDEF"/>
    <property type="match status" value="1"/>
</dbReference>
<evidence type="ECO:0000256" key="2">
    <source>
        <dbReference type="SAM" id="Phobius"/>
    </source>
</evidence>
<dbReference type="PANTHER" id="PTHR46663:SF4">
    <property type="entry name" value="DIGUANYLATE CYCLASE DGCT-RELATED"/>
    <property type="match status" value="1"/>
</dbReference>
<keyword evidence="2" id="KW-1133">Transmembrane helix</keyword>
<name>A0ABS4DMW8_9GAMM</name>
<evidence type="ECO:0000313" key="6">
    <source>
        <dbReference type="Proteomes" id="UP000823790"/>
    </source>
</evidence>
<evidence type="ECO:0000256" key="1">
    <source>
        <dbReference type="SAM" id="Coils"/>
    </source>
</evidence>
<protein>
    <submittedName>
        <fullName evidence="5">GGDEF domain-containing protein</fullName>
    </submittedName>
</protein>
<evidence type="ECO:0000259" key="4">
    <source>
        <dbReference type="PROSITE" id="PS50887"/>
    </source>
</evidence>
<dbReference type="InterPro" id="IPR000160">
    <property type="entry name" value="GGDEF_dom"/>
</dbReference>
<evidence type="ECO:0000313" key="5">
    <source>
        <dbReference type="EMBL" id="MBP1474396.1"/>
    </source>
</evidence>
<dbReference type="EMBL" id="JAGJRS010000018">
    <property type="protein sequence ID" value="MBP1474396.1"/>
    <property type="molecule type" value="Genomic_DNA"/>
</dbReference>